<sequence>MSLDRETLLKAKKGDYSAFEKIVREYSDKLYGVLLRTTGNPQDAEDALQETFIRVFKGIERLKSVESFDVWLMRIAINVARSLVRKREPPYIPIENIEELVDGYADQPFHAMDRKALKNALEKAISELPVELKEPFILRDIEGMKVKEIAHVLGISESLVKVRAHRARLLLRKKLVEYMKE</sequence>
<dbReference type="Pfam" id="PF04542">
    <property type="entry name" value="Sigma70_r2"/>
    <property type="match status" value="1"/>
</dbReference>
<evidence type="ECO:0000313" key="8">
    <source>
        <dbReference type="EMBL" id="HDI83399.1"/>
    </source>
</evidence>
<dbReference type="InterPro" id="IPR039425">
    <property type="entry name" value="RNA_pol_sigma-70-like"/>
</dbReference>
<dbReference type="PANTHER" id="PTHR43133:SF8">
    <property type="entry name" value="RNA POLYMERASE SIGMA FACTOR HI_1459-RELATED"/>
    <property type="match status" value="1"/>
</dbReference>
<name>A0A7C0ZE03_UNCW3</name>
<evidence type="ECO:0000256" key="2">
    <source>
        <dbReference type="ARBA" id="ARBA00023015"/>
    </source>
</evidence>
<dbReference type="InterPro" id="IPR013324">
    <property type="entry name" value="RNA_pol_sigma_r3/r4-like"/>
</dbReference>
<dbReference type="AlphaFoldDB" id="A0A7C0ZE03"/>
<reference evidence="8" key="1">
    <citation type="journal article" date="2020" name="mSystems">
        <title>Genome- and Community-Level Interaction Insights into Carbon Utilization and Element Cycling Functions of Hydrothermarchaeota in Hydrothermal Sediment.</title>
        <authorList>
            <person name="Zhou Z."/>
            <person name="Liu Y."/>
            <person name="Xu W."/>
            <person name="Pan J."/>
            <person name="Luo Z.H."/>
            <person name="Li M."/>
        </authorList>
    </citation>
    <scope>NUCLEOTIDE SEQUENCE [LARGE SCALE GENOMIC DNA]</scope>
    <source>
        <strain evidence="8">HyVt-102</strain>
    </source>
</reference>
<keyword evidence="5" id="KW-0804">Transcription</keyword>
<keyword evidence="3" id="KW-0731">Sigma factor</keyword>
<dbReference type="InterPro" id="IPR014284">
    <property type="entry name" value="RNA_pol_sigma-70_dom"/>
</dbReference>
<dbReference type="InterPro" id="IPR013325">
    <property type="entry name" value="RNA_pol_sigma_r2"/>
</dbReference>
<keyword evidence="2" id="KW-0805">Transcription regulation</keyword>
<evidence type="ECO:0000256" key="1">
    <source>
        <dbReference type="ARBA" id="ARBA00010641"/>
    </source>
</evidence>
<dbReference type="CDD" id="cd06171">
    <property type="entry name" value="Sigma70_r4"/>
    <property type="match status" value="1"/>
</dbReference>
<comment type="caution">
    <text evidence="8">The sequence shown here is derived from an EMBL/GenBank/DDBJ whole genome shotgun (WGS) entry which is preliminary data.</text>
</comment>
<feature type="domain" description="RNA polymerase sigma-70 region 2" evidence="6">
    <location>
        <begin position="22"/>
        <end position="87"/>
    </location>
</feature>
<dbReference type="SUPFAM" id="SSF88946">
    <property type="entry name" value="Sigma2 domain of RNA polymerase sigma factors"/>
    <property type="match status" value="1"/>
</dbReference>
<evidence type="ECO:0000256" key="3">
    <source>
        <dbReference type="ARBA" id="ARBA00023082"/>
    </source>
</evidence>
<evidence type="ECO:0000259" key="7">
    <source>
        <dbReference type="Pfam" id="PF08281"/>
    </source>
</evidence>
<gene>
    <name evidence="8" type="ORF">ENF18_06370</name>
</gene>
<comment type="similarity">
    <text evidence="1">Belongs to the sigma-70 factor family. ECF subfamily.</text>
</comment>
<proteinExistence type="inferred from homology"/>
<dbReference type="EMBL" id="DQWE01000300">
    <property type="protein sequence ID" value="HDI83399.1"/>
    <property type="molecule type" value="Genomic_DNA"/>
</dbReference>
<dbReference type="Gene3D" id="1.10.1740.10">
    <property type="match status" value="1"/>
</dbReference>
<dbReference type="SUPFAM" id="SSF88659">
    <property type="entry name" value="Sigma3 and sigma4 domains of RNA polymerase sigma factors"/>
    <property type="match status" value="1"/>
</dbReference>
<protein>
    <submittedName>
        <fullName evidence="8">RNA polymerase sigma factor</fullName>
    </submittedName>
</protein>
<feature type="domain" description="RNA polymerase sigma factor 70 region 4 type 2" evidence="7">
    <location>
        <begin position="119"/>
        <end position="170"/>
    </location>
</feature>
<dbReference type="PANTHER" id="PTHR43133">
    <property type="entry name" value="RNA POLYMERASE ECF-TYPE SIGMA FACTO"/>
    <property type="match status" value="1"/>
</dbReference>
<dbReference type="GO" id="GO:0003677">
    <property type="term" value="F:DNA binding"/>
    <property type="evidence" value="ECO:0007669"/>
    <property type="project" value="UniProtKB-KW"/>
</dbReference>
<accession>A0A7C0ZE03</accession>
<dbReference type="Pfam" id="PF08281">
    <property type="entry name" value="Sigma70_r4_2"/>
    <property type="match status" value="1"/>
</dbReference>
<dbReference type="InterPro" id="IPR013249">
    <property type="entry name" value="RNA_pol_sigma70_r4_t2"/>
</dbReference>
<evidence type="ECO:0000259" key="6">
    <source>
        <dbReference type="Pfam" id="PF04542"/>
    </source>
</evidence>
<evidence type="ECO:0000256" key="5">
    <source>
        <dbReference type="ARBA" id="ARBA00023163"/>
    </source>
</evidence>
<dbReference type="Proteomes" id="UP000885847">
    <property type="component" value="Unassembled WGS sequence"/>
</dbReference>
<dbReference type="InterPro" id="IPR007627">
    <property type="entry name" value="RNA_pol_sigma70_r2"/>
</dbReference>
<dbReference type="InterPro" id="IPR036388">
    <property type="entry name" value="WH-like_DNA-bd_sf"/>
</dbReference>
<organism evidence="8">
    <name type="scientific">candidate division WOR-3 bacterium</name>
    <dbReference type="NCBI Taxonomy" id="2052148"/>
    <lineage>
        <taxon>Bacteria</taxon>
        <taxon>Bacteria division WOR-3</taxon>
    </lineage>
</organism>
<evidence type="ECO:0000256" key="4">
    <source>
        <dbReference type="ARBA" id="ARBA00023125"/>
    </source>
</evidence>
<dbReference type="Gene3D" id="1.10.10.10">
    <property type="entry name" value="Winged helix-like DNA-binding domain superfamily/Winged helix DNA-binding domain"/>
    <property type="match status" value="1"/>
</dbReference>
<dbReference type="NCBIfam" id="TIGR02937">
    <property type="entry name" value="sigma70-ECF"/>
    <property type="match status" value="1"/>
</dbReference>
<dbReference type="GO" id="GO:0006352">
    <property type="term" value="P:DNA-templated transcription initiation"/>
    <property type="evidence" value="ECO:0007669"/>
    <property type="project" value="InterPro"/>
</dbReference>
<dbReference type="GO" id="GO:0016987">
    <property type="term" value="F:sigma factor activity"/>
    <property type="evidence" value="ECO:0007669"/>
    <property type="project" value="UniProtKB-KW"/>
</dbReference>
<keyword evidence="4" id="KW-0238">DNA-binding</keyword>